<dbReference type="InterPro" id="IPR004232">
    <property type="entry name" value="CN_Hdrtase_a/SCN_Hdrlase_g"/>
</dbReference>
<dbReference type="NCBIfam" id="TIGR03793">
    <property type="entry name" value="leader_NHLP"/>
    <property type="match status" value="1"/>
</dbReference>
<dbReference type="Pfam" id="PF02979">
    <property type="entry name" value="NHase_alpha"/>
    <property type="match status" value="1"/>
</dbReference>
<reference evidence="3 4" key="1">
    <citation type="submission" date="2018-08" db="EMBL/GenBank/DDBJ databases">
        <title>Chryseobacterium nematophagum: a novel matrix digesting pathogen of nematodes.</title>
        <authorList>
            <person name="Page A."/>
            <person name="Roberts M."/>
            <person name="Felix M.-A."/>
            <person name="Weir W."/>
        </authorList>
    </citation>
    <scope>NUCLEOTIDE SEQUENCE [LARGE SCALE GENOMIC DNA]</scope>
    <source>
        <strain evidence="3 4">JUb275</strain>
    </source>
</reference>
<dbReference type="GO" id="GO:0046914">
    <property type="term" value="F:transition metal ion binding"/>
    <property type="evidence" value="ECO:0007669"/>
    <property type="project" value="InterPro"/>
</dbReference>
<dbReference type="RefSeq" id="WP_122547576.1">
    <property type="nucleotide sequence ID" value="NZ_QWIV01000014.1"/>
</dbReference>
<evidence type="ECO:0000256" key="1">
    <source>
        <dbReference type="ARBA" id="ARBA00022723"/>
    </source>
</evidence>
<keyword evidence="4" id="KW-1185">Reference proteome</keyword>
<proteinExistence type="predicted"/>
<feature type="domain" description="Nitrile hydratase alpha/Thiocyanate hydrolase gamma" evidence="2">
    <location>
        <begin position="13"/>
        <end position="67"/>
    </location>
</feature>
<name>A0A3M7L8S7_9FLAO</name>
<dbReference type="GO" id="GO:0003824">
    <property type="term" value="F:catalytic activity"/>
    <property type="evidence" value="ECO:0007669"/>
    <property type="project" value="InterPro"/>
</dbReference>
<dbReference type="InterPro" id="IPR022513">
    <property type="entry name" value="TOMM_pelo"/>
</dbReference>
<dbReference type="EMBL" id="QWIV01000014">
    <property type="protein sequence ID" value="RMZ58424.1"/>
    <property type="molecule type" value="Genomic_DNA"/>
</dbReference>
<gene>
    <name evidence="3" type="ORF">D1632_12440</name>
</gene>
<organism evidence="3 4">
    <name type="scientific">Chryseobacterium nematophagum</name>
    <dbReference type="NCBI Taxonomy" id="2305228"/>
    <lineage>
        <taxon>Bacteria</taxon>
        <taxon>Pseudomonadati</taxon>
        <taxon>Bacteroidota</taxon>
        <taxon>Flavobacteriia</taxon>
        <taxon>Flavobacteriales</taxon>
        <taxon>Weeksellaceae</taxon>
        <taxon>Chryseobacterium group</taxon>
        <taxon>Chryseobacterium</taxon>
    </lineage>
</organism>
<evidence type="ECO:0000313" key="4">
    <source>
        <dbReference type="Proteomes" id="UP000267524"/>
    </source>
</evidence>
<keyword evidence="1" id="KW-0479">Metal-binding</keyword>
<dbReference type="SUPFAM" id="SSF56209">
    <property type="entry name" value="Nitrile hydratase alpha chain"/>
    <property type="match status" value="1"/>
</dbReference>
<dbReference type="Gene3D" id="3.90.330.10">
    <property type="entry name" value="Nitrile hydratase alpha /Thiocyanate hydrolase gamma"/>
    <property type="match status" value="1"/>
</dbReference>
<sequence length="102" mass="11376">MEKEISKAEFKSAMTKLILKAWTDEDFKTSLQKNPNEALNSLGIPIPNNVNFSVLFNTEDTFNIVIPAKPTSSEIRESDFLTASAQLAAHEQLVLPTILVRN</sequence>
<dbReference type="Proteomes" id="UP000267524">
    <property type="component" value="Unassembled WGS sequence"/>
</dbReference>
<comment type="caution">
    <text evidence="3">The sequence shown here is derived from an EMBL/GenBank/DDBJ whole genome shotgun (WGS) entry which is preliminary data.</text>
</comment>
<accession>A0A3M7L8S7</accession>
<evidence type="ECO:0000259" key="2">
    <source>
        <dbReference type="Pfam" id="PF02979"/>
    </source>
</evidence>
<evidence type="ECO:0000313" key="3">
    <source>
        <dbReference type="EMBL" id="RMZ58424.1"/>
    </source>
</evidence>
<dbReference type="AlphaFoldDB" id="A0A3M7L8S7"/>
<protein>
    <submittedName>
        <fullName evidence="3">NHLP leader peptide family natural product</fullName>
    </submittedName>
</protein>
<dbReference type="InterPro" id="IPR036648">
    <property type="entry name" value="CN_Hdrase_a/SCN_Hdrase_g_sf"/>
</dbReference>